<keyword evidence="2" id="KW-0819">tRNA processing</keyword>
<evidence type="ECO:0000313" key="4">
    <source>
        <dbReference type="EMBL" id="RDW83164.1"/>
    </source>
</evidence>
<dbReference type="OrthoDB" id="10002170at2759"/>
<comment type="caution">
    <text evidence="4">The sequence shown here is derived from an EMBL/GenBank/DDBJ whole genome shotgun (WGS) entry which is preliminary data.</text>
</comment>
<dbReference type="InterPro" id="IPR036167">
    <property type="entry name" value="tRNA_intron_Endo_cat-like_sf"/>
</dbReference>
<dbReference type="GO" id="GO:0003676">
    <property type="term" value="F:nucleic acid binding"/>
    <property type="evidence" value="ECO:0007669"/>
    <property type="project" value="InterPro"/>
</dbReference>
<dbReference type="Gene3D" id="3.40.1350.10">
    <property type="match status" value="1"/>
</dbReference>
<dbReference type="EMBL" id="PDLN01000006">
    <property type="protein sequence ID" value="RDW83164.1"/>
    <property type="molecule type" value="Genomic_DNA"/>
</dbReference>
<dbReference type="InterPro" id="IPR018593">
    <property type="entry name" value="tRNA-endonuc_su_Sen15"/>
</dbReference>
<dbReference type="InterPro" id="IPR011856">
    <property type="entry name" value="tRNA_endonuc-like_dom_sf"/>
</dbReference>
<name>A0A3D8SAM8_9HELO</name>
<comment type="similarity">
    <text evidence="1">Belongs to the SEN15 family.</text>
</comment>
<dbReference type="PANTHER" id="PTHR28518">
    <property type="entry name" value="TRNA-SPLICING ENDONUCLEASE SUBUNIT SEN15"/>
    <property type="match status" value="1"/>
</dbReference>
<organism evidence="4 5">
    <name type="scientific">Coleophoma crateriformis</name>
    <dbReference type="NCBI Taxonomy" id="565419"/>
    <lineage>
        <taxon>Eukaryota</taxon>
        <taxon>Fungi</taxon>
        <taxon>Dikarya</taxon>
        <taxon>Ascomycota</taxon>
        <taxon>Pezizomycotina</taxon>
        <taxon>Leotiomycetes</taxon>
        <taxon>Helotiales</taxon>
        <taxon>Dermateaceae</taxon>
        <taxon>Coleophoma</taxon>
    </lineage>
</organism>
<dbReference type="AlphaFoldDB" id="A0A3D8SAM8"/>
<dbReference type="InterPro" id="IPR042777">
    <property type="entry name" value="Sen15_fungi"/>
</dbReference>
<dbReference type="GO" id="GO:0000213">
    <property type="term" value="F:tRNA-intron lyase activity"/>
    <property type="evidence" value="ECO:0007669"/>
    <property type="project" value="TreeGrafter"/>
</dbReference>
<keyword evidence="5" id="KW-1185">Reference proteome</keyword>
<evidence type="ECO:0000259" key="3">
    <source>
        <dbReference type="Pfam" id="PF09631"/>
    </source>
</evidence>
<dbReference type="FunFam" id="3.40.1350.10:FF:000012">
    <property type="entry name" value="Probable tRNA-splicing endonuclease subunit sen-15"/>
    <property type="match status" value="1"/>
</dbReference>
<proteinExistence type="inferred from homology"/>
<evidence type="ECO:0000313" key="5">
    <source>
        <dbReference type="Proteomes" id="UP000256328"/>
    </source>
</evidence>
<protein>
    <recommendedName>
        <fullName evidence="3">tRNA-splicing endonuclease subunit Sen15 domain-containing protein</fullName>
    </recommendedName>
</protein>
<reference evidence="4 5" key="1">
    <citation type="journal article" date="2018" name="IMA Fungus">
        <title>IMA Genome-F 9: Draft genome sequence of Annulohypoxylon stygium, Aspergillus mulundensis, Berkeleyomyces basicola (syn. Thielaviopsis basicola), Ceratocystis smalleyi, two Cercospora beticola strains, Coleophoma cylindrospora, Fusarium fracticaudum, Phialophora cf. hyalina, and Morchella septimelata.</title>
        <authorList>
            <person name="Wingfield B.D."/>
            <person name="Bills G.F."/>
            <person name="Dong Y."/>
            <person name="Huang W."/>
            <person name="Nel W.J."/>
            <person name="Swalarsk-Parry B.S."/>
            <person name="Vaghefi N."/>
            <person name="Wilken P.M."/>
            <person name="An Z."/>
            <person name="de Beer Z.W."/>
            <person name="De Vos L."/>
            <person name="Chen L."/>
            <person name="Duong T.A."/>
            <person name="Gao Y."/>
            <person name="Hammerbacher A."/>
            <person name="Kikkert J.R."/>
            <person name="Li Y."/>
            <person name="Li H."/>
            <person name="Li K."/>
            <person name="Li Q."/>
            <person name="Liu X."/>
            <person name="Ma X."/>
            <person name="Naidoo K."/>
            <person name="Pethybridge S.J."/>
            <person name="Sun J."/>
            <person name="Steenkamp E.T."/>
            <person name="van der Nest M.A."/>
            <person name="van Wyk S."/>
            <person name="Wingfield M.J."/>
            <person name="Xiong C."/>
            <person name="Yue Q."/>
            <person name="Zhang X."/>
        </authorList>
    </citation>
    <scope>NUCLEOTIDE SEQUENCE [LARGE SCALE GENOMIC DNA]</scope>
    <source>
        <strain evidence="4 5">BP5796</strain>
    </source>
</reference>
<sequence length="184" mass="20637">MAPSVDLAMLAAPPLPEAFHPPHASAHPLHLQQLASTILHNLQHQHDWTLLSIHTHSESTGQLLPRPVISGLPPRRAYIHPDEQVATLKLEHDTGTPVKQLPEGEWVLPTHLGEKWSLKQFAAIFDALDTIPPNDEIAHEEEGSVGRQWQGNNRQKRLLLATLHDDSTIVYYIMHDGIVKPRQN</sequence>
<dbReference type="PANTHER" id="PTHR28518:SF1">
    <property type="entry name" value="TRNA-SPLICING ENDONUCLEASE SUBUNIT SEN15"/>
    <property type="match status" value="1"/>
</dbReference>
<dbReference type="GO" id="GO:0000214">
    <property type="term" value="C:tRNA-intron endonuclease complex"/>
    <property type="evidence" value="ECO:0007669"/>
    <property type="project" value="InterPro"/>
</dbReference>
<evidence type="ECO:0000256" key="1">
    <source>
        <dbReference type="ARBA" id="ARBA00006091"/>
    </source>
</evidence>
<dbReference type="GO" id="GO:0000379">
    <property type="term" value="P:tRNA-type intron splice site recognition and cleavage"/>
    <property type="evidence" value="ECO:0007669"/>
    <property type="project" value="InterPro"/>
</dbReference>
<feature type="domain" description="tRNA-splicing endonuclease subunit Sen15" evidence="3">
    <location>
        <begin position="38"/>
        <end position="184"/>
    </location>
</feature>
<dbReference type="SUPFAM" id="SSF53032">
    <property type="entry name" value="tRNA-intron endonuclease catalytic domain-like"/>
    <property type="match status" value="1"/>
</dbReference>
<accession>A0A3D8SAM8</accession>
<evidence type="ECO:0000256" key="2">
    <source>
        <dbReference type="ARBA" id="ARBA00022694"/>
    </source>
</evidence>
<dbReference type="Pfam" id="PF09631">
    <property type="entry name" value="Sen15"/>
    <property type="match status" value="1"/>
</dbReference>
<dbReference type="Proteomes" id="UP000256328">
    <property type="component" value="Unassembled WGS sequence"/>
</dbReference>
<gene>
    <name evidence="4" type="ORF">BP5796_04655</name>
</gene>